<gene>
    <name evidence="10" type="ORF">GCM10025870_04200</name>
</gene>
<evidence type="ECO:0000256" key="2">
    <source>
        <dbReference type="ARBA" id="ARBA00004829"/>
    </source>
</evidence>
<evidence type="ECO:0000256" key="4">
    <source>
        <dbReference type="ARBA" id="ARBA00022746"/>
    </source>
</evidence>
<feature type="transmembrane region" description="Helical" evidence="8">
    <location>
        <begin position="6"/>
        <end position="22"/>
    </location>
</feature>
<dbReference type="EMBL" id="AP027734">
    <property type="protein sequence ID" value="BDZ53347.1"/>
    <property type="molecule type" value="Genomic_DNA"/>
</dbReference>
<comment type="subcellular location">
    <subcellularLocation>
        <location evidence="1">Membrane</location>
        <topology evidence="1">Multi-pass membrane protein</topology>
    </subcellularLocation>
</comment>
<dbReference type="InterPro" id="IPR017825">
    <property type="entry name" value="Lycopene_cyclase_dom"/>
</dbReference>
<keyword evidence="7" id="KW-0413">Isomerase</keyword>
<dbReference type="NCBIfam" id="TIGR03462">
    <property type="entry name" value="CarR_dom_SF"/>
    <property type="match status" value="1"/>
</dbReference>
<sequence>MTYLLISIPFLVVAAVVARVGWPRGSSGSRGPGAGRRRAGRRRAVATSAAAAVLLVLTAVFDTLIIAAGIVAYDEDRRSGVTIGLAPVEDFLYPIAGVLLLPAVWSLFARRRAGGSR</sequence>
<evidence type="ECO:0000256" key="8">
    <source>
        <dbReference type="SAM" id="Phobius"/>
    </source>
</evidence>
<feature type="domain" description="Lycopene cyclase" evidence="9">
    <location>
        <begin position="41"/>
        <end position="104"/>
    </location>
</feature>
<feature type="transmembrane region" description="Helical" evidence="8">
    <location>
        <begin position="91"/>
        <end position="109"/>
    </location>
</feature>
<evidence type="ECO:0000256" key="7">
    <source>
        <dbReference type="ARBA" id="ARBA00023235"/>
    </source>
</evidence>
<name>A0ABM8GY35_9MICO</name>
<organism evidence="10 11">
    <name type="scientific">Agromyces marinus</name>
    <dbReference type="NCBI Taxonomy" id="1389020"/>
    <lineage>
        <taxon>Bacteria</taxon>
        <taxon>Bacillati</taxon>
        <taxon>Actinomycetota</taxon>
        <taxon>Actinomycetes</taxon>
        <taxon>Micrococcales</taxon>
        <taxon>Microbacteriaceae</taxon>
        <taxon>Agromyces</taxon>
    </lineage>
</organism>
<keyword evidence="6 8" id="KW-0472">Membrane</keyword>
<keyword evidence="3 8" id="KW-0812">Transmembrane</keyword>
<keyword evidence="5 8" id="KW-1133">Transmembrane helix</keyword>
<proteinExistence type="predicted"/>
<keyword evidence="4" id="KW-0125">Carotenoid biosynthesis</keyword>
<evidence type="ECO:0000256" key="1">
    <source>
        <dbReference type="ARBA" id="ARBA00004141"/>
    </source>
</evidence>
<accession>A0ABM8GY35</accession>
<dbReference type="RefSeq" id="WP_234661569.1">
    <property type="nucleotide sequence ID" value="NZ_AP027734.1"/>
</dbReference>
<comment type="pathway">
    <text evidence="2">Carotenoid biosynthesis.</text>
</comment>
<dbReference type="Pfam" id="PF18916">
    <property type="entry name" value="Lycopene_cyc"/>
    <property type="match status" value="1"/>
</dbReference>
<reference evidence="11" key="1">
    <citation type="journal article" date="2019" name="Int. J. Syst. Evol. Microbiol.">
        <title>The Global Catalogue of Microorganisms (GCM) 10K type strain sequencing project: providing services to taxonomists for standard genome sequencing and annotation.</title>
        <authorList>
            <consortium name="The Broad Institute Genomics Platform"/>
            <consortium name="The Broad Institute Genome Sequencing Center for Infectious Disease"/>
            <person name="Wu L."/>
            <person name="Ma J."/>
        </authorList>
    </citation>
    <scope>NUCLEOTIDE SEQUENCE [LARGE SCALE GENOMIC DNA]</scope>
    <source>
        <strain evidence="11">NBRC 109019</strain>
    </source>
</reference>
<evidence type="ECO:0000313" key="11">
    <source>
        <dbReference type="Proteomes" id="UP001321477"/>
    </source>
</evidence>
<protein>
    <recommendedName>
        <fullName evidence="9">Lycopene cyclase domain-containing protein</fullName>
    </recommendedName>
</protein>
<evidence type="ECO:0000259" key="9">
    <source>
        <dbReference type="Pfam" id="PF18916"/>
    </source>
</evidence>
<evidence type="ECO:0000256" key="6">
    <source>
        <dbReference type="ARBA" id="ARBA00023136"/>
    </source>
</evidence>
<dbReference type="Proteomes" id="UP001321477">
    <property type="component" value="Chromosome"/>
</dbReference>
<evidence type="ECO:0000313" key="10">
    <source>
        <dbReference type="EMBL" id="BDZ53347.1"/>
    </source>
</evidence>
<keyword evidence="11" id="KW-1185">Reference proteome</keyword>
<evidence type="ECO:0000256" key="5">
    <source>
        <dbReference type="ARBA" id="ARBA00022989"/>
    </source>
</evidence>
<feature type="transmembrane region" description="Helical" evidence="8">
    <location>
        <begin position="43"/>
        <end position="71"/>
    </location>
</feature>
<evidence type="ECO:0000256" key="3">
    <source>
        <dbReference type="ARBA" id="ARBA00022692"/>
    </source>
</evidence>